<dbReference type="InterPro" id="IPR027417">
    <property type="entry name" value="P-loop_NTPase"/>
</dbReference>
<evidence type="ECO:0000313" key="3">
    <source>
        <dbReference type="EMBL" id="AUZ88504.1"/>
    </source>
</evidence>
<dbReference type="EMBL" id="CP024915">
    <property type="protein sequence ID" value="AUZ88504.1"/>
    <property type="molecule type" value="Genomic_DNA"/>
</dbReference>
<organism evidence="3 4">
    <name type="scientific">Arthrobacter agilis</name>
    <dbReference type="NCBI Taxonomy" id="37921"/>
    <lineage>
        <taxon>Bacteria</taxon>
        <taxon>Bacillati</taxon>
        <taxon>Actinomycetota</taxon>
        <taxon>Actinomycetes</taxon>
        <taxon>Micrococcales</taxon>
        <taxon>Micrococcaceae</taxon>
        <taxon>Arthrobacter</taxon>
    </lineage>
</organism>
<proteinExistence type="predicted"/>
<dbReference type="RefSeq" id="WP_208739608.1">
    <property type="nucleotide sequence ID" value="NZ_CP024915.1"/>
</dbReference>
<dbReference type="Gene3D" id="3.40.50.300">
    <property type="entry name" value="P-loop containing nucleotide triphosphate hydrolases"/>
    <property type="match status" value="1"/>
</dbReference>
<dbReference type="InterPro" id="IPR059117">
    <property type="entry name" value="APS_kinase_dom"/>
</dbReference>
<keyword evidence="1" id="KW-0808">Transferase</keyword>
<evidence type="ECO:0000256" key="1">
    <source>
        <dbReference type="ARBA" id="ARBA00022679"/>
    </source>
</evidence>
<dbReference type="SUPFAM" id="SSF52540">
    <property type="entry name" value="P-loop containing nucleoside triphosphate hydrolases"/>
    <property type="match status" value="1"/>
</dbReference>
<evidence type="ECO:0000313" key="4">
    <source>
        <dbReference type="Proteomes" id="UP000239187"/>
    </source>
</evidence>
<protein>
    <submittedName>
        <fullName evidence="3">ATPase</fullName>
    </submittedName>
</protein>
<gene>
    <name evidence="3" type="ORF">CVO76_13295</name>
</gene>
<reference evidence="3 4" key="1">
    <citation type="submission" date="2017-11" db="EMBL/GenBank/DDBJ databases">
        <title>Draft genome of Arthrobacter agilis strain UMCV2, a plant growth-promoting rhizobacterium and biocontrol capacity of phytopathogenic fungi.</title>
        <authorList>
            <person name="Martinez-Camara R."/>
            <person name="Santoyo G."/>
            <person name="Moreno-Hagelsieb G."/>
            <person name="Valencia-Cantero E."/>
        </authorList>
    </citation>
    <scope>NUCLEOTIDE SEQUENCE [LARGE SCALE GENOMIC DNA]</scope>
    <source>
        <strain evidence="3 4">UMCV2</strain>
    </source>
</reference>
<evidence type="ECO:0000259" key="2">
    <source>
        <dbReference type="Pfam" id="PF01583"/>
    </source>
</evidence>
<dbReference type="Proteomes" id="UP000239187">
    <property type="component" value="Chromosome"/>
</dbReference>
<dbReference type="Pfam" id="PF01583">
    <property type="entry name" value="APS_kinase"/>
    <property type="match status" value="1"/>
</dbReference>
<dbReference type="AlphaFoldDB" id="A0A2L0UGX7"/>
<sequence length="182" mass="19830">MRSHVLFISGRSGVGKSTAALALHEQLISLNIQHAVIEGDYLDLAHPAPHEAFPQANLAEQNLASMWSAYRFLGYHRLIYTNTVAALMSADLATAMGENPIVTAVLLRSSDRHAHSRLDRRNHGTSDAGLLDHSAAMGKRLDREAPTFVHRIDTDDLNPSEVAAHLLTLAGWDTQSPATEAH</sequence>
<feature type="domain" description="APS kinase" evidence="2">
    <location>
        <begin position="3"/>
        <end position="42"/>
    </location>
</feature>
<dbReference type="CDD" id="cd02019">
    <property type="entry name" value="NK"/>
    <property type="match status" value="1"/>
</dbReference>
<accession>A0A2L0UGX7</accession>
<name>A0A2L0UGX7_9MICC</name>